<organism evidence="3 4">
    <name type="scientific">Cronartium quercuum f. sp. fusiforme G11</name>
    <dbReference type="NCBI Taxonomy" id="708437"/>
    <lineage>
        <taxon>Eukaryota</taxon>
        <taxon>Fungi</taxon>
        <taxon>Dikarya</taxon>
        <taxon>Basidiomycota</taxon>
        <taxon>Pucciniomycotina</taxon>
        <taxon>Pucciniomycetes</taxon>
        <taxon>Pucciniales</taxon>
        <taxon>Coleosporiaceae</taxon>
        <taxon>Cronartium</taxon>
    </lineage>
</organism>
<evidence type="ECO:0000256" key="1">
    <source>
        <dbReference type="SAM" id="MobiDB-lite"/>
    </source>
</evidence>
<feature type="chain" id="PRO_5040275961" evidence="2">
    <location>
        <begin position="27"/>
        <end position="286"/>
    </location>
</feature>
<protein>
    <submittedName>
        <fullName evidence="3">Uncharacterized protein</fullName>
    </submittedName>
</protein>
<feature type="compositionally biased region" description="Polar residues" evidence="1">
    <location>
        <begin position="145"/>
        <end position="154"/>
    </location>
</feature>
<comment type="caution">
    <text evidence="3">The sequence shown here is derived from an EMBL/GenBank/DDBJ whole genome shotgun (WGS) entry which is preliminary data.</text>
</comment>
<feature type="compositionally biased region" description="Polar residues" evidence="1">
    <location>
        <begin position="206"/>
        <end position="218"/>
    </location>
</feature>
<feature type="compositionally biased region" description="Low complexity" evidence="1">
    <location>
        <begin position="168"/>
        <end position="182"/>
    </location>
</feature>
<evidence type="ECO:0000256" key="2">
    <source>
        <dbReference type="SAM" id="SignalP"/>
    </source>
</evidence>
<feature type="signal peptide" evidence="2">
    <location>
        <begin position="1"/>
        <end position="26"/>
    </location>
</feature>
<evidence type="ECO:0000313" key="3">
    <source>
        <dbReference type="EMBL" id="KAG0139616.1"/>
    </source>
</evidence>
<keyword evidence="2" id="KW-0732">Signal</keyword>
<gene>
    <name evidence="3" type="ORF">CROQUDRAFT_437547</name>
</gene>
<accession>A0A9P6N5G4</accession>
<feature type="compositionally biased region" description="Basic and acidic residues" evidence="1">
    <location>
        <begin position="220"/>
        <end position="233"/>
    </location>
</feature>
<dbReference type="Proteomes" id="UP000886653">
    <property type="component" value="Unassembled WGS sequence"/>
</dbReference>
<sequence length="286" mass="31624">MNSRSFTVCVLAHLICLLNQLFESSCQPLHFHHKRMLPFGKELNGSRGLETKLNSVSPAEVTSRVSVVPEHNAHAVQQSVSNPNSLENVSGGIDGPQNSETNTVYRWDDGEYSWELSRRDQDAIDALPQFDGADEHHTSILLEGSHSSVTSNGRHLSLNGKEEAGSGSPASDTESITSSSRSNQFKSQETSTWSSSDPNREDQELTTKPTADSPLRQSVRSHDTSKNHEDKNNSGRGFKRQKVELNKQNNLYRTRAKGSWKEPDEAESSLKAEVSSNSNTEKDTTD</sequence>
<name>A0A9P6N5G4_9BASI</name>
<keyword evidence="4" id="KW-1185">Reference proteome</keyword>
<reference evidence="3" key="1">
    <citation type="submission" date="2013-11" db="EMBL/GenBank/DDBJ databases">
        <title>Genome sequence of the fusiform rust pathogen reveals effectors for host alternation and coevolution with pine.</title>
        <authorList>
            <consortium name="DOE Joint Genome Institute"/>
            <person name="Smith K."/>
            <person name="Pendleton A."/>
            <person name="Kubisiak T."/>
            <person name="Anderson C."/>
            <person name="Salamov A."/>
            <person name="Aerts A."/>
            <person name="Riley R."/>
            <person name="Clum A."/>
            <person name="Lindquist E."/>
            <person name="Ence D."/>
            <person name="Campbell M."/>
            <person name="Kronenberg Z."/>
            <person name="Feau N."/>
            <person name="Dhillon B."/>
            <person name="Hamelin R."/>
            <person name="Burleigh J."/>
            <person name="Smith J."/>
            <person name="Yandell M."/>
            <person name="Nelson C."/>
            <person name="Grigoriev I."/>
            <person name="Davis J."/>
        </authorList>
    </citation>
    <scope>NUCLEOTIDE SEQUENCE</scope>
    <source>
        <strain evidence="3">G11</strain>
    </source>
</reference>
<dbReference type="AlphaFoldDB" id="A0A9P6N5G4"/>
<feature type="region of interest" description="Disordered" evidence="1">
    <location>
        <begin position="144"/>
        <end position="286"/>
    </location>
</feature>
<proteinExistence type="predicted"/>
<evidence type="ECO:0000313" key="4">
    <source>
        <dbReference type="Proteomes" id="UP000886653"/>
    </source>
</evidence>
<feature type="compositionally biased region" description="Polar residues" evidence="1">
    <location>
        <begin position="183"/>
        <end position="197"/>
    </location>
</feature>
<dbReference type="EMBL" id="MU167552">
    <property type="protein sequence ID" value="KAG0139616.1"/>
    <property type="molecule type" value="Genomic_DNA"/>
</dbReference>